<keyword evidence="2" id="KW-1185">Reference proteome</keyword>
<protein>
    <submittedName>
        <fullName evidence="1">Uncharacterized protein</fullName>
    </submittedName>
</protein>
<name>A0A6B8MC07_9HYPH</name>
<dbReference type="Proteomes" id="UP000422569">
    <property type="component" value="Chromosome"/>
</dbReference>
<gene>
    <name evidence="1" type="ORF">F7D14_16215</name>
</gene>
<dbReference type="KEGG" id="mpar:F7D14_16215"/>
<evidence type="ECO:0000313" key="2">
    <source>
        <dbReference type="Proteomes" id="UP000422569"/>
    </source>
</evidence>
<sequence length="86" mass="9470">MLLIFLGASPHFCGGASFRRSEKVTQVAALSRRPANFPRQHVAAAKSLKNAGFAGSFRMASAYRPTKNFYDAPHKSSVRRKIRGFA</sequence>
<accession>A0A6B8MC07</accession>
<dbReference type="RefSeq" id="WP_154420055.1">
    <property type="nucleotide sequence ID" value="NZ_CP044331.1"/>
</dbReference>
<dbReference type="EMBL" id="CP044331">
    <property type="protein sequence ID" value="QGM98873.1"/>
    <property type="molecule type" value="Genomic_DNA"/>
</dbReference>
<proteinExistence type="predicted"/>
<evidence type="ECO:0000313" key="1">
    <source>
        <dbReference type="EMBL" id="QGM98873.1"/>
    </source>
</evidence>
<dbReference type="AlphaFoldDB" id="A0A6B8MC07"/>
<reference evidence="1 2" key="1">
    <citation type="submission" date="2019-09" db="EMBL/GenBank/DDBJ databases">
        <title>Isolation and complete genome sequencing of Methylocystis species.</title>
        <authorList>
            <person name="Rumah B.L."/>
            <person name="Stead C.E."/>
            <person name="Stevens B.C."/>
            <person name="Minton N.P."/>
            <person name="Grosse-Honebrink A."/>
            <person name="Zhang Y."/>
        </authorList>
    </citation>
    <scope>NUCLEOTIDE SEQUENCE [LARGE SCALE GENOMIC DNA]</scope>
    <source>
        <strain evidence="1 2">BRCS2</strain>
    </source>
</reference>
<organism evidence="1 2">
    <name type="scientific">Methylocystis parvus</name>
    <dbReference type="NCBI Taxonomy" id="134"/>
    <lineage>
        <taxon>Bacteria</taxon>
        <taxon>Pseudomonadati</taxon>
        <taxon>Pseudomonadota</taxon>
        <taxon>Alphaproteobacteria</taxon>
        <taxon>Hyphomicrobiales</taxon>
        <taxon>Methylocystaceae</taxon>
        <taxon>Methylocystis</taxon>
    </lineage>
</organism>